<keyword evidence="2" id="KW-0808">Transferase</keyword>
<protein>
    <submittedName>
        <fullName evidence="2">Serine/threonine-protein kinase RsbT</fullName>
        <ecNumber evidence="2">2.7.11.1</ecNumber>
    </submittedName>
</protein>
<keyword evidence="3" id="KW-1185">Reference proteome</keyword>
<reference evidence="2 3" key="1">
    <citation type="journal article" date="2020" name="Sci. Rep.">
        <title>A novel cyanobacterial geosmin producer, revising GeoA distribution and dispersion patterns in Bacteria.</title>
        <authorList>
            <person name="Churro C."/>
            <person name="Semedo-Aguiar A.P."/>
            <person name="Silva A.D."/>
            <person name="Pereira-Leal J.B."/>
            <person name="Leite R.B."/>
        </authorList>
    </citation>
    <scope>NUCLEOTIDE SEQUENCE [LARGE SCALE GENOMIC DNA]</scope>
    <source>
        <strain evidence="2 3">IPMA8</strain>
    </source>
</reference>
<dbReference type="Pfam" id="PF02518">
    <property type="entry name" value="HATPase_c"/>
    <property type="match status" value="1"/>
</dbReference>
<gene>
    <name evidence="2" type="primary">rsbT</name>
    <name evidence="2" type="ORF">E5S67_00567</name>
</gene>
<accession>A0ABX2CTF1</accession>
<sequence>MSKRETLEIRSSSDIVHVRQQVRAWAIAMGFGLVDQTKIVTAASELARNTVDYGKGGTVTLETLQLGTRKGLRLTFEDKGPGIPDLELAMTDGYTSNQGLGLGLSGSKRLMHEFEIVSKVGKGTKIVIVRWR</sequence>
<dbReference type="Proteomes" id="UP000702425">
    <property type="component" value="Unassembled WGS sequence"/>
</dbReference>
<dbReference type="EMBL" id="SRRZ01000006">
    <property type="protein sequence ID" value="NQE32850.1"/>
    <property type="molecule type" value="Genomic_DNA"/>
</dbReference>
<dbReference type="EC" id="2.7.11.1" evidence="2"/>
<dbReference type="SUPFAM" id="SSF55874">
    <property type="entry name" value="ATPase domain of HSP90 chaperone/DNA topoisomerase II/histidine kinase"/>
    <property type="match status" value="1"/>
</dbReference>
<dbReference type="GO" id="GO:0004674">
    <property type="term" value="F:protein serine/threonine kinase activity"/>
    <property type="evidence" value="ECO:0007669"/>
    <property type="project" value="UniProtKB-EC"/>
</dbReference>
<dbReference type="CDD" id="cd16934">
    <property type="entry name" value="HATPase_RsbT-like"/>
    <property type="match status" value="1"/>
</dbReference>
<feature type="domain" description="Histidine kinase/HSP90-like ATPase" evidence="1">
    <location>
        <begin position="34"/>
        <end position="132"/>
    </location>
</feature>
<dbReference type="InterPro" id="IPR003594">
    <property type="entry name" value="HATPase_dom"/>
</dbReference>
<keyword evidence="2" id="KW-0418">Kinase</keyword>
<evidence type="ECO:0000313" key="3">
    <source>
        <dbReference type="Proteomes" id="UP000702425"/>
    </source>
</evidence>
<dbReference type="RefSeq" id="WP_172185305.1">
    <property type="nucleotide sequence ID" value="NZ_CAWPPK010000274.1"/>
</dbReference>
<dbReference type="InterPro" id="IPR036890">
    <property type="entry name" value="HATPase_C_sf"/>
</dbReference>
<dbReference type="Gene3D" id="3.30.565.10">
    <property type="entry name" value="Histidine kinase-like ATPase, C-terminal domain"/>
    <property type="match status" value="1"/>
</dbReference>
<evidence type="ECO:0000259" key="1">
    <source>
        <dbReference type="SMART" id="SM00387"/>
    </source>
</evidence>
<comment type="caution">
    <text evidence="2">The sequence shown here is derived from an EMBL/GenBank/DDBJ whole genome shotgun (WGS) entry which is preliminary data.</text>
</comment>
<dbReference type="SMART" id="SM00387">
    <property type="entry name" value="HATPase_c"/>
    <property type="match status" value="1"/>
</dbReference>
<organism evidence="2 3">
    <name type="scientific">Microcoleus asticus IPMA8</name>
    <dbReference type="NCBI Taxonomy" id="2563858"/>
    <lineage>
        <taxon>Bacteria</taxon>
        <taxon>Bacillati</taxon>
        <taxon>Cyanobacteriota</taxon>
        <taxon>Cyanophyceae</taxon>
        <taxon>Oscillatoriophycideae</taxon>
        <taxon>Oscillatoriales</taxon>
        <taxon>Microcoleaceae</taxon>
        <taxon>Microcoleus</taxon>
        <taxon>Microcoleus asticus</taxon>
    </lineage>
</organism>
<proteinExistence type="predicted"/>
<evidence type="ECO:0000313" key="2">
    <source>
        <dbReference type="EMBL" id="NQE32850.1"/>
    </source>
</evidence>
<name>A0ABX2CTF1_9CYAN</name>